<keyword evidence="2" id="KW-1133">Transmembrane helix</keyword>
<feature type="transmembrane region" description="Helical" evidence="2">
    <location>
        <begin position="227"/>
        <end position="247"/>
    </location>
</feature>
<reference evidence="3" key="1">
    <citation type="submission" date="2021-01" db="EMBL/GenBank/DDBJ databases">
        <title>Genomic Encyclopedia of Type Strains, Phase IV (KMG-IV): sequencing the most valuable type-strain genomes for metagenomic binning, comparative biology and taxonomic classification.</title>
        <authorList>
            <person name="Goeker M."/>
        </authorList>
    </citation>
    <scope>NUCLEOTIDE SEQUENCE</scope>
    <source>
        <strain evidence="3">DSM 25523</strain>
    </source>
</reference>
<feature type="transmembrane region" description="Helical" evidence="2">
    <location>
        <begin position="198"/>
        <end position="215"/>
    </location>
</feature>
<comment type="caution">
    <text evidence="3">The sequence shown here is derived from an EMBL/GenBank/DDBJ whole genome shotgun (WGS) entry which is preliminary data.</text>
</comment>
<name>A0A939BSG3_9BACL</name>
<dbReference type="Pfam" id="PF05675">
    <property type="entry name" value="DUF817"/>
    <property type="match status" value="1"/>
</dbReference>
<dbReference type="AlphaFoldDB" id="A0A939BSG3"/>
<keyword evidence="2" id="KW-0472">Membrane</keyword>
<evidence type="ECO:0000313" key="3">
    <source>
        <dbReference type="EMBL" id="MBM7588499.1"/>
    </source>
</evidence>
<gene>
    <name evidence="3" type="ORF">JOD01_000085</name>
</gene>
<evidence type="ECO:0000256" key="2">
    <source>
        <dbReference type="SAM" id="Phobius"/>
    </source>
</evidence>
<organism evidence="3 4">
    <name type="scientific">Brevibacillus fulvus</name>
    <dbReference type="NCBI Taxonomy" id="1125967"/>
    <lineage>
        <taxon>Bacteria</taxon>
        <taxon>Bacillati</taxon>
        <taxon>Bacillota</taxon>
        <taxon>Bacilli</taxon>
        <taxon>Bacillales</taxon>
        <taxon>Paenibacillaceae</taxon>
        <taxon>Brevibacillus</taxon>
    </lineage>
</organism>
<proteinExistence type="predicted"/>
<protein>
    <submittedName>
        <fullName evidence="3">Uncharacterized membrane protein YoaT (DUF817 family)</fullName>
    </submittedName>
</protein>
<feature type="transmembrane region" description="Helical" evidence="2">
    <location>
        <begin position="77"/>
        <end position="95"/>
    </location>
</feature>
<evidence type="ECO:0000256" key="1">
    <source>
        <dbReference type="SAM" id="MobiDB-lite"/>
    </source>
</evidence>
<sequence length="346" mass="40002">MDQLRTKSDCHRRGVAISGNRGNIKEVFSIFSFLSGKIKRWVYFLLHFGYQEALSCLFAVFIFAILGLSRLVAIPGLPRYDLLLLLCLLFQYAMVRSGLETRDELKVISVFHLLGLTLELFKVHMGSWSYPEAAYTKWFGVPLYSGFMYASVASYLCQAWRRLHVSLERWPDYRLTVPLAIGIYLNFFTHHYIWDVRWLLTLAIFLIFWRAKVHFRVAGSDYHLPLALSYLLIGFFIWIAENIATLLGAWRYPNQDQGWQLVHVSKISSWFLLVIVSFIIVAQLKRLKSELLSRPADHAELQQTEQTASHQDKEGNKKSVMQVVNKPGDKRTETGANRQDSGKQTE</sequence>
<feature type="transmembrane region" description="Helical" evidence="2">
    <location>
        <begin position="107"/>
        <end position="123"/>
    </location>
</feature>
<keyword evidence="4" id="KW-1185">Reference proteome</keyword>
<feature type="region of interest" description="Disordered" evidence="1">
    <location>
        <begin position="300"/>
        <end position="346"/>
    </location>
</feature>
<feature type="transmembrane region" description="Helical" evidence="2">
    <location>
        <begin position="267"/>
        <end position="284"/>
    </location>
</feature>
<dbReference type="Proteomes" id="UP000717624">
    <property type="component" value="Unassembled WGS sequence"/>
</dbReference>
<dbReference type="InterPro" id="IPR008535">
    <property type="entry name" value="DUF817"/>
</dbReference>
<evidence type="ECO:0000313" key="4">
    <source>
        <dbReference type="Proteomes" id="UP000717624"/>
    </source>
</evidence>
<keyword evidence="2" id="KW-0812">Transmembrane</keyword>
<feature type="transmembrane region" description="Helical" evidence="2">
    <location>
        <begin position="41"/>
        <end position="65"/>
    </location>
</feature>
<accession>A0A939BSG3</accession>
<feature type="transmembrane region" description="Helical" evidence="2">
    <location>
        <begin position="143"/>
        <end position="161"/>
    </location>
</feature>
<dbReference type="EMBL" id="JAFBEB010000001">
    <property type="protein sequence ID" value="MBM7588499.1"/>
    <property type="molecule type" value="Genomic_DNA"/>
</dbReference>